<comment type="subcellular location">
    <subcellularLocation>
        <location evidence="1 7">Cell outer membrane</location>
        <topology evidence="1 7">Multi-pass membrane protein</topology>
    </subcellularLocation>
</comment>
<dbReference type="SUPFAM" id="SSF49464">
    <property type="entry name" value="Carboxypeptidase regulatory domain-like"/>
    <property type="match status" value="1"/>
</dbReference>
<dbReference type="InterPro" id="IPR011662">
    <property type="entry name" value="Secretin/TonB_short_N"/>
</dbReference>
<evidence type="ECO:0000256" key="5">
    <source>
        <dbReference type="ARBA" id="ARBA00023136"/>
    </source>
</evidence>
<comment type="caution">
    <text evidence="9">The sequence shown here is derived from an EMBL/GenBank/DDBJ whole genome shotgun (WGS) entry which is preliminary data.</text>
</comment>
<dbReference type="SUPFAM" id="SSF56935">
    <property type="entry name" value="Porins"/>
    <property type="match status" value="1"/>
</dbReference>
<dbReference type="PROSITE" id="PS52016">
    <property type="entry name" value="TONB_DEPENDENT_REC_3"/>
    <property type="match status" value="1"/>
</dbReference>
<organism evidence="9 10">
    <name type="scientific">Sphingobacterium faecale</name>
    <dbReference type="NCBI Taxonomy" id="2803775"/>
    <lineage>
        <taxon>Bacteria</taxon>
        <taxon>Pseudomonadati</taxon>
        <taxon>Bacteroidota</taxon>
        <taxon>Sphingobacteriia</taxon>
        <taxon>Sphingobacteriales</taxon>
        <taxon>Sphingobacteriaceae</taxon>
        <taxon>Sphingobacterium</taxon>
    </lineage>
</organism>
<dbReference type="NCBIfam" id="TIGR04056">
    <property type="entry name" value="OMP_RagA_SusC"/>
    <property type="match status" value="1"/>
</dbReference>
<dbReference type="Proteomes" id="UP000625283">
    <property type="component" value="Unassembled WGS sequence"/>
</dbReference>
<keyword evidence="3 7" id="KW-1134">Transmembrane beta strand</keyword>
<dbReference type="InterPro" id="IPR039426">
    <property type="entry name" value="TonB-dep_rcpt-like"/>
</dbReference>
<dbReference type="SMART" id="SM00965">
    <property type="entry name" value="STN"/>
    <property type="match status" value="1"/>
</dbReference>
<gene>
    <name evidence="9" type="ORF">JKG61_22170</name>
</gene>
<dbReference type="Gene3D" id="2.40.170.20">
    <property type="entry name" value="TonB-dependent receptor, beta-barrel domain"/>
    <property type="match status" value="1"/>
</dbReference>
<keyword evidence="6 7" id="KW-0998">Cell outer membrane</keyword>
<dbReference type="Pfam" id="PF07715">
    <property type="entry name" value="Plug"/>
    <property type="match status" value="1"/>
</dbReference>
<evidence type="ECO:0000256" key="1">
    <source>
        <dbReference type="ARBA" id="ARBA00004571"/>
    </source>
</evidence>
<dbReference type="Pfam" id="PF07660">
    <property type="entry name" value="STN"/>
    <property type="match status" value="1"/>
</dbReference>
<dbReference type="InterPro" id="IPR008969">
    <property type="entry name" value="CarboxyPept-like_regulatory"/>
</dbReference>
<dbReference type="InterPro" id="IPR012910">
    <property type="entry name" value="Plug_dom"/>
</dbReference>
<comment type="similarity">
    <text evidence="7">Belongs to the TonB-dependent receptor family.</text>
</comment>
<dbReference type="InterPro" id="IPR023996">
    <property type="entry name" value="TonB-dep_OMP_SusC/RagA"/>
</dbReference>
<keyword evidence="4 7" id="KW-0812">Transmembrane</keyword>
<dbReference type="RefSeq" id="WP_202105197.1">
    <property type="nucleotide sequence ID" value="NZ_JAERTY010000018.1"/>
</dbReference>
<accession>A0ABS1R9V3</accession>
<dbReference type="Pfam" id="PF13715">
    <property type="entry name" value="CarbopepD_reg_2"/>
    <property type="match status" value="1"/>
</dbReference>
<evidence type="ECO:0000313" key="10">
    <source>
        <dbReference type="Proteomes" id="UP000625283"/>
    </source>
</evidence>
<dbReference type="InterPro" id="IPR037066">
    <property type="entry name" value="Plug_dom_sf"/>
</dbReference>
<dbReference type="Gene3D" id="3.55.50.30">
    <property type="match status" value="1"/>
</dbReference>
<evidence type="ECO:0000256" key="3">
    <source>
        <dbReference type="ARBA" id="ARBA00022452"/>
    </source>
</evidence>
<protein>
    <submittedName>
        <fullName evidence="9">SusC/RagA family TonB-linked outer membrane protein</fullName>
    </submittedName>
</protein>
<evidence type="ECO:0000256" key="2">
    <source>
        <dbReference type="ARBA" id="ARBA00022448"/>
    </source>
</evidence>
<proteinExistence type="inferred from homology"/>
<dbReference type="InterPro" id="IPR023997">
    <property type="entry name" value="TonB-dep_OMP_SusC/RagA_CS"/>
</dbReference>
<name>A0ABS1R9V3_9SPHI</name>
<dbReference type="EMBL" id="JAERTY010000018">
    <property type="protein sequence ID" value="MBL1411481.1"/>
    <property type="molecule type" value="Genomic_DNA"/>
</dbReference>
<dbReference type="InterPro" id="IPR036942">
    <property type="entry name" value="Beta-barrel_TonB_sf"/>
</dbReference>
<reference evidence="9 10" key="1">
    <citation type="submission" date="2021-01" db="EMBL/GenBank/DDBJ databases">
        <title>C459-1 draft genome sequence.</title>
        <authorList>
            <person name="Zhang X.-F."/>
        </authorList>
    </citation>
    <scope>NUCLEOTIDE SEQUENCE [LARGE SCALE GENOMIC DNA]</scope>
    <source>
        <strain evidence="10">C459-1</strain>
    </source>
</reference>
<evidence type="ECO:0000256" key="6">
    <source>
        <dbReference type="ARBA" id="ARBA00023237"/>
    </source>
</evidence>
<dbReference type="Gene3D" id="2.170.130.10">
    <property type="entry name" value="TonB-dependent receptor, plug domain"/>
    <property type="match status" value="1"/>
</dbReference>
<keyword evidence="2 7" id="KW-0813">Transport</keyword>
<evidence type="ECO:0000259" key="8">
    <source>
        <dbReference type="SMART" id="SM00965"/>
    </source>
</evidence>
<dbReference type="NCBIfam" id="TIGR04057">
    <property type="entry name" value="SusC_RagA_signa"/>
    <property type="match status" value="1"/>
</dbReference>
<keyword evidence="10" id="KW-1185">Reference proteome</keyword>
<feature type="domain" description="Secretin/TonB short N-terminal" evidence="8">
    <location>
        <begin position="61"/>
        <end position="110"/>
    </location>
</feature>
<sequence length="1158" mass="129701">MDESIHYKPLVAYFISLLAIGLLAFLPNIAYAQTNTVTIQSKNRPLAEVLKNIGKQTGYFTAFSVETFRDTKPVTIQLKGVPLEQALKQLLQEYPVQYEIKDRTIIIKPRAISKKVTENSLGARIITGRVMDSIGNPISKVTVKAENSGTIIFTDISGQYSLALKSDDTKILFSSVGYQTEAISTDHPVIDVVLKIALNEIAYAEVVNTGYQQLPKERATGSFSTVSNERFNQQVGTDILSRLPAIANSVVMDVGRSQGKPQMMVRGLSTINGPKDPLIVLDNFPYDGDLNNINPNIVENITILKDAAASSIWGARAANGVIVITTKKGNYNRPTTVDMNSNLTIEAKPDLYYIPQMNGADFIDVEMELYKRGFYKTKINSASKPVLSPVIDLLDLADKGQVDEQEALAHIDSWRGIDARDQFDRLVYKPASKQQYYLNASGGSSKFSWLSAVGYDRNIETLGNTYNRMNLRFQNTYQVTSKLSLATNLYYTQSDTRSGRGGYTDLGDILPYMRIADESGHALAVPKGSRQSFLESFGGGQLLDWNYYPLTDWKYKTKRGTTSDLLGTVELHYEIISGLKAAVNYQYERQQALGSTLADVQSYEARDYVNRFTQLTNGQVKYIVPKGGILDKSNAVLVANNIRGVFSYDKNWNWGHISAIAGGEMRDGQQNSYNDRFYGYNPNNLTFGNVDYTEGYPSVITGAKSTIQNMQSLGDKTTRFVSQFANVAYSYEERYTVSASVRRDASNLFGLKTNDQWNPFWSAGFAWKLSNERFYKSELVPYLNIRATYGFSGNVDPAMVAVSTVGFGQASPFTGITYARYTNFYNPLLKWETSKMLNLGLDFRSKGNRLTGSIEYYRKKGDNLFGQAPVDLTTGVLSSMKRNVASMYGHGLDLELTSRNIDGNHFKWSSTLNFSLYKDAIEEYLLDRTMAQLYVNMSTPPISGIKGHPVYTMYAYKWGGLDPNNGEAQGYLNGELSKDYAAITGTGTAVEDLEYYGSAIPTRFGNFSNSFSYHGINLQVGITYKLGYWFRRESINYTSLFNNGRGHSDYSLRWQNPGDETHTDVPVNPYTTNSNRDRFYEGANILIEKADHVRLQYIRLGYNLSQFKRFKNLELYVNLQDLGLLWKANKKGIDPDFSLGRGRIVKPSTCSLGIRAKI</sequence>
<dbReference type="Gene3D" id="2.60.40.1120">
    <property type="entry name" value="Carboxypeptidase-like, regulatory domain"/>
    <property type="match status" value="1"/>
</dbReference>
<evidence type="ECO:0000313" key="9">
    <source>
        <dbReference type="EMBL" id="MBL1411481.1"/>
    </source>
</evidence>
<evidence type="ECO:0000256" key="4">
    <source>
        <dbReference type="ARBA" id="ARBA00022692"/>
    </source>
</evidence>
<evidence type="ECO:0000256" key="7">
    <source>
        <dbReference type="PROSITE-ProRule" id="PRU01360"/>
    </source>
</evidence>
<keyword evidence="5 7" id="KW-0472">Membrane</keyword>